<feature type="non-terminal residue" evidence="1">
    <location>
        <position position="1"/>
    </location>
</feature>
<keyword evidence="2" id="KW-1185">Reference proteome</keyword>
<reference evidence="1" key="1">
    <citation type="submission" date="2021-06" db="EMBL/GenBank/DDBJ databases">
        <authorList>
            <person name="Kallberg Y."/>
            <person name="Tangrot J."/>
            <person name="Rosling A."/>
        </authorList>
    </citation>
    <scope>NUCLEOTIDE SEQUENCE</scope>
    <source>
        <strain evidence="1">AZ414A</strain>
    </source>
</reference>
<evidence type="ECO:0000313" key="2">
    <source>
        <dbReference type="Proteomes" id="UP000789706"/>
    </source>
</evidence>
<name>A0A9N9GGU7_9GLOM</name>
<accession>A0A9N9GGU7</accession>
<comment type="caution">
    <text evidence="1">The sequence shown here is derived from an EMBL/GenBank/DDBJ whole genome shotgun (WGS) entry which is preliminary data.</text>
</comment>
<dbReference type="Proteomes" id="UP000789706">
    <property type="component" value="Unassembled WGS sequence"/>
</dbReference>
<dbReference type="AlphaFoldDB" id="A0A9N9GGU7"/>
<sequence>VSSIAPFQDPRISINSHSLNHLKIIPTWNDLTLEFSIKTMTKKHTSEILIQKWVKQNRSRWWIHTNKAKNIN</sequence>
<dbReference type="EMBL" id="CAJVPK010002138">
    <property type="protein sequence ID" value="CAG8607000.1"/>
    <property type="molecule type" value="Genomic_DNA"/>
</dbReference>
<gene>
    <name evidence="1" type="ORF">DEBURN_LOCUS9793</name>
</gene>
<evidence type="ECO:0000313" key="1">
    <source>
        <dbReference type="EMBL" id="CAG8607000.1"/>
    </source>
</evidence>
<protein>
    <submittedName>
        <fullName evidence="1">2511_t:CDS:1</fullName>
    </submittedName>
</protein>
<organism evidence="1 2">
    <name type="scientific">Diversispora eburnea</name>
    <dbReference type="NCBI Taxonomy" id="1213867"/>
    <lineage>
        <taxon>Eukaryota</taxon>
        <taxon>Fungi</taxon>
        <taxon>Fungi incertae sedis</taxon>
        <taxon>Mucoromycota</taxon>
        <taxon>Glomeromycotina</taxon>
        <taxon>Glomeromycetes</taxon>
        <taxon>Diversisporales</taxon>
        <taxon>Diversisporaceae</taxon>
        <taxon>Diversispora</taxon>
    </lineage>
</organism>
<proteinExistence type="predicted"/>